<comment type="subcellular location">
    <subcellularLocation>
        <location evidence="1">Cell outer membrane</location>
    </subcellularLocation>
</comment>
<dbReference type="GO" id="GO:0043165">
    <property type="term" value="P:Gram-negative-bacterium-type cell outer membrane assembly"/>
    <property type="evidence" value="ECO:0007669"/>
    <property type="project" value="UniProtKB-UniRule"/>
</dbReference>
<dbReference type="Pfam" id="PF04453">
    <property type="entry name" value="LptD"/>
    <property type="match status" value="1"/>
</dbReference>
<protein>
    <recommendedName>
        <fullName evidence="1">LPS-assembly protein LptD</fullName>
    </recommendedName>
</protein>
<dbReference type="GO" id="GO:0015920">
    <property type="term" value="P:lipopolysaccharide transport"/>
    <property type="evidence" value="ECO:0007669"/>
    <property type="project" value="InterPro"/>
</dbReference>
<comment type="function">
    <text evidence="1">Involved in the assembly of lipopolysaccharide (LPS) at the surface of the outer membrane.</text>
</comment>
<sequence length="743" mass="82480" precursor="true">MKTFRYLSWTALPLLLCVSAPLHAQALLRLAPPNPATQPAQGEERQVDFGAGELVYDSDADIVTASGNVQMTTEGNDLRADTVTWNRKTGEVRAEGSVRVTNPQGDIAYGDSVELTDTLKDGMVKNLLLVLEDGGRLVADNARRENGYTIVSKAAYTPCAVVDSDGCPKNPSWKITAVEVTHDPVKGRISYKGASLNLFGLPVIALPGLSHPDGSRGGGSGILVPDIRIDRTNGLEIALPYYVQLAPNRDLTITPHVYSEVLPMVDVRYRELTDLGAYQLGGYVTYGSRLPVGVVAGPRDRGIRAYLEGNGRFQLDPKWSITASGRYVTDRTFLRRYDISRDDRLRSVVDAERIDDDSYISIAGWAFQGLRITDTAGQQPVVLPAVDARFRFDNVLWDGRVELQANSLAILRTEGQDTQRAFASARWDRRSITSWGQELTLTAFARGDIYHTSDTELTSTIAYRGDEGWTGRAIGALAADLRWPFVGEFLSGTQRFTPRVQVVASPPTKNLSIPNEDARAVDLEDSNLFSLNRFPGYDRWEDGTRITYGAEWDFDLPGVAVGTTIGQSYRLSDKPSILPPGTGLSDRFSDFVGRTTVKVGRKLSLVHRFRLDKDNFAVRRNEIDAVIGGRQTYLTLGYLRFDRNIDPAIEDLRDREEIRVGARVRFANYWSIFGSTVIDLTSAREDPVSNADGYEPVRHRLGISYDDDCIELGVTWRRDYETAGDIRRGNTFLFRVALKNLGR</sequence>
<proteinExistence type="inferred from homology"/>
<evidence type="ECO:0000256" key="1">
    <source>
        <dbReference type="HAMAP-Rule" id="MF_01411"/>
    </source>
</evidence>
<comment type="subunit">
    <text evidence="1">Component of the lipopolysaccharide transport and assembly complex.</text>
</comment>
<dbReference type="RefSeq" id="WP_172840894.1">
    <property type="nucleotide sequence ID" value="NZ_LT840185.1"/>
</dbReference>
<dbReference type="InterPro" id="IPR007543">
    <property type="entry name" value="LptD_C"/>
</dbReference>
<dbReference type="PANTHER" id="PTHR30189">
    <property type="entry name" value="LPS-ASSEMBLY PROTEIN"/>
    <property type="match status" value="1"/>
</dbReference>
<dbReference type="InterPro" id="IPR050218">
    <property type="entry name" value="LptD"/>
</dbReference>
<feature type="signal peptide" evidence="1">
    <location>
        <begin position="1"/>
        <end position="24"/>
    </location>
</feature>
<evidence type="ECO:0000313" key="4">
    <source>
        <dbReference type="Proteomes" id="UP000192934"/>
    </source>
</evidence>
<evidence type="ECO:0000313" key="3">
    <source>
        <dbReference type="EMBL" id="SMF78956.1"/>
    </source>
</evidence>
<keyword evidence="1" id="KW-0732">Signal</keyword>
<comment type="caution">
    <text evidence="1">Lacks conserved residue(s) required for the propagation of feature annotation.</text>
</comment>
<evidence type="ECO:0000259" key="2">
    <source>
        <dbReference type="Pfam" id="PF04453"/>
    </source>
</evidence>
<name>A0A1X7H324_9SPHN</name>
<dbReference type="PANTHER" id="PTHR30189:SF1">
    <property type="entry name" value="LPS-ASSEMBLY PROTEIN LPTD"/>
    <property type="match status" value="1"/>
</dbReference>
<dbReference type="AlphaFoldDB" id="A0A1X7H324"/>
<accession>A0A1X7H324</accession>
<organism evidence="3 4">
    <name type="scientific">Allosphingosinicella indica</name>
    <dbReference type="NCBI Taxonomy" id="941907"/>
    <lineage>
        <taxon>Bacteria</taxon>
        <taxon>Pseudomonadati</taxon>
        <taxon>Pseudomonadota</taxon>
        <taxon>Alphaproteobacteria</taxon>
        <taxon>Sphingomonadales</taxon>
        <taxon>Sphingomonadaceae</taxon>
        <taxon>Allosphingosinicella</taxon>
    </lineage>
</organism>
<feature type="domain" description="LptD C-terminal" evidence="2">
    <location>
        <begin position="303"/>
        <end position="670"/>
    </location>
</feature>
<dbReference type="GO" id="GO:0009279">
    <property type="term" value="C:cell outer membrane"/>
    <property type="evidence" value="ECO:0007669"/>
    <property type="project" value="UniProtKB-SubCell"/>
</dbReference>
<feature type="chain" id="PRO_5013408488" description="LPS-assembly protein LptD" evidence="1">
    <location>
        <begin position="25"/>
        <end position="743"/>
    </location>
</feature>
<gene>
    <name evidence="1" type="primary">lptD</name>
    <name evidence="3" type="ORF">SAMN06295910_2785</name>
</gene>
<keyword evidence="1" id="KW-0998">Cell outer membrane</keyword>
<dbReference type="HAMAP" id="MF_01411">
    <property type="entry name" value="LPS_assembly_LptD"/>
    <property type="match status" value="1"/>
</dbReference>
<dbReference type="InterPro" id="IPR020889">
    <property type="entry name" value="LipoPS_assembly_LptD"/>
</dbReference>
<keyword evidence="4" id="KW-1185">Reference proteome</keyword>
<dbReference type="EMBL" id="LT840185">
    <property type="protein sequence ID" value="SMF78956.1"/>
    <property type="molecule type" value="Genomic_DNA"/>
</dbReference>
<dbReference type="STRING" id="941907.SAMN06295910_2785"/>
<dbReference type="GO" id="GO:1990351">
    <property type="term" value="C:transporter complex"/>
    <property type="evidence" value="ECO:0007669"/>
    <property type="project" value="TreeGrafter"/>
</dbReference>
<reference evidence="4" key="1">
    <citation type="submission" date="2017-04" db="EMBL/GenBank/DDBJ databases">
        <authorList>
            <person name="Varghese N."/>
            <person name="Submissions S."/>
        </authorList>
    </citation>
    <scope>NUCLEOTIDE SEQUENCE [LARGE SCALE GENOMIC DNA]</scope>
    <source>
        <strain evidence="4">Dd16</strain>
    </source>
</reference>
<dbReference type="Proteomes" id="UP000192934">
    <property type="component" value="Chromosome I"/>
</dbReference>
<dbReference type="Gene3D" id="2.60.450.10">
    <property type="entry name" value="Lipopolysaccharide (LPS) transport protein A like domain"/>
    <property type="match status" value="1"/>
</dbReference>
<comment type="similarity">
    <text evidence="1">Belongs to the LptD family.</text>
</comment>
<keyword evidence="1" id="KW-0472">Membrane</keyword>